<name>A0A6N7Z269_9PSEU</name>
<dbReference type="AlphaFoldDB" id="A0A6N7Z269"/>
<proteinExistence type="predicted"/>
<sequence length="282" mass="31217">MPNRSMLLKAKTRVPPVRSTAVPRAWISEAIHAHLAAAEILWVTATAGSGKTTSVVHALAEHHDPVAWLRLDDSDATPGRLLLCLEQTLSNVVSSLEPMVESAPESKLLKTVELLSYLAVEGPVVNRPSLMAALFDSKNDKSANAYLRMAVNGARRLVNDHEVILSDAMNRVSGRAVLPTARSPWVTAYRQRWNELILDIRHIAAEAAYDTAQYDLAYQLTQQVLAEAPYRERAWRLAMHISSAVGDTDRIIAAYRACETALREVPTQPSAATRELLDRLRR</sequence>
<organism evidence="2 3">
    <name type="scientific">Amycolatopsis pithecellobii</name>
    <dbReference type="NCBI Taxonomy" id="664692"/>
    <lineage>
        <taxon>Bacteria</taxon>
        <taxon>Bacillati</taxon>
        <taxon>Actinomycetota</taxon>
        <taxon>Actinomycetes</taxon>
        <taxon>Pseudonocardiales</taxon>
        <taxon>Pseudonocardiaceae</taxon>
        <taxon>Amycolatopsis</taxon>
    </lineage>
</organism>
<evidence type="ECO:0000313" key="2">
    <source>
        <dbReference type="EMBL" id="MTD53824.1"/>
    </source>
</evidence>
<dbReference type="SUPFAM" id="SSF48452">
    <property type="entry name" value="TPR-like"/>
    <property type="match status" value="1"/>
</dbReference>
<dbReference type="SMART" id="SM01043">
    <property type="entry name" value="BTAD"/>
    <property type="match status" value="1"/>
</dbReference>
<dbReference type="InterPro" id="IPR051677">
    <property type="entry name" value="AfsR-DnrI-RedD_regulator"/>
</dbReference>
<dbReference type="Proteomes" id="UP000440096">
    <property type="component" value="Unassembled WGS sequence"/>
</dbReference>
<dbReference type="RefSeq" id="WP_154756073.1">
    <property type="nucleotide sequence ID" value="NZ_WMBA01000008.1"/>
</dbReference>
<evidence type="ECO:0000313" key="3">
    <source>
        <dbReference type="Proteomes" id="UP000440096"/>
    </source>
</evidence>
<gene>
    <name evidence="2" type="ORF">GKO32_07480</name>
</gene>
<reference evidence="2 3" key="1">
    <citation type="submission" date="2019-11" db="EMBL/GenBank/DDBJ databases">
        <title>Draft genome of Amycolatopsis RM579.</title>
        <authorList>
            <person name="Duangmal K."/>
            <person name="Mingma R."/>
        </authorList>
    </citation>
    <scope>NUCLEOTIDE SEQUENCE [LARGE SCALE GENOMIC DNA]</scope>
    <source>
        <strain evidence="2 3">RM579</strain>
    </source>
</reference>
<dbReference type="InterPro" id="IPR011990">
    <property type="entry name" value="TPR-like_helical_dom_sf"/>
</dbReference>
<dbReference type="OrthoDB" id="134985at2"/>
<comment type="caution">
    <text evidence="2">The sequence shown here is derived from an EMBL/GenBank/DDBJ whole genome shotgun (WGS) entry which is preliminary data.</text>
</comment>
<protein>
    <recommendedName>
        <fullName evidence="1">Bacterial transcriptional activator domain-containing protein</fullName>
    </recommendedName>
</protein>
<dbReference type="Gene3D" id="1.25.40.10">
    <property type="entry name" value="Tetratricopeptide repeat domain"/>
    <property type="match status" value="1"/>
</dbReference>
<evidence type="ECO:0000259" key="1">
    <source>
        <dbReference type="SMART" id="SM01043"/>
    </source>
</evidence>
<dbReference type="PANTHER" id="PTHR35807">
    <property type="entry name" value="TRANSCRIPTIONAL REGULATOR REDD-RELATED"/>
    <property type="match status" value="1"/>
</dbReference>
<feature type="domain" description="Bacterial transcriptional activator" evidence="1">
    <location>
        <begin position="159"/>
        <end position="281"/>
    </location>
</feature>
<accession>A0A6N7Z269</accession>
<dbReference type="Pfam" id="PF03704">
    <property type="entry name" value="BTAD"/>
    <property type="match status" value="1"/>
</dbReference>
<dbReference type="InterPro" id="IPR005158">
    <property type="entry name" value="BTAD"/>
</dbReference>
<keyword evidence="3" id="KW-1185">Reference proteome</keyword>
<dbReference type="EMBL" id="WMBA01000008">
    <property type="protein sequence ID" value="MTD53824.1"/>
    <property type="molecule type" value="Genomic_DNA"/>
</dbReference>